<name>A4BTF6_9GAMM</name>
<organism evidence="1 2">
    <name type="scientific">Nitrococcus mobilis Nb-231</name>
    <dbReference type="NCBI Taxonomy" id="314278"/>
    <lineage>
        <taxon>Bacteria</taxon>
        <taxon>Pseudomonadati</taxon>
        <taxon>Pseudomonadota</taxon>
        <taxon>Gammaproteobacteria</taxon>
        <taxon>Chromatiales</taxon>
        <taxon>Ectothiorhodospiraceae</taxon>
        <taxon>Nitrococcus</taxon>
    </lineage>
</organism>
<dbReference type="EMBL" id="AAOF01000013">
    <property type="protein sequence ID" value="EAR21058.1"/>
    <property type="molecule type" value="Genomic_DNA"/>
</dbReference>
<dbReference type="Proteomes" id="UP000003374">
    <property type="component" value="Unassembled WGS sequence"/>
</dbReference>
<reference evidence="1 2" key="1">
    <citation type="submission" date="2006-02" db="EMBL/GenBank/DDBJ databases">
        <authorList>
            <person name="Waterbury J."/>
            <person name="Ferriera S."/>
            <person name="Johnson J."/>
            <person name="Kravitz S."/>
            <person name="Halpern A."/>
            <person name="Remington K."/>
            <person name="Beeson K."/>
            <person name="Tran B."/>
            <person name="Rogers Y.-H."/>
            <person name="Friedman R."/>
            <person name="Venter J.C."/>
        </authorList>
    </citation>
    <scope>NUCLEOTIDE SEQUENCE [LARGE SCALE GENOMIC DNA]</scope>
    <source>
        <strain evidence="1 2">Nb-231</strain>
    </source>
</reference>
<proteinExistence type="predicted"/>
<gene>
    <name evidence="1" type="ORF">NB231_07807</name>
</gene>
<accession>A4BTF6</accession>
<sequence>MRQNNRATAELLRYAAQRLTKLLVRKSGAADFHVHEIGRHTGCDQAIVRLVQGDAAPVLLLAYPSINIAFKRAVKLQLTIRILGAAMFAQKWRHLRQSVVEVHREMAAARDQGGHVINHTIHHRTIFHGNENTLIASHRSTSSTNPVCYLFELHSALTIPERKPLPSIAPLA</sequence>
<dbReference type="HOGENOM" id="CLU_1553668_0_0_6"/>
<evidence type="ECO:0000313" key="1">
    <source>
        <dbReference type="EMBL" id="EAR21058.1"/>
    </source>
</evidence>
<dbReference type="AlphaFoldDB" id="A4BTF6"/>
<dbReference type="STRING" id="314278.NB231_07807"/>
<comment type="caution">
    <text evidence="1">The sequence shown here is derived from an EMBL/GenBank/DDBJ whole genome shotgun (WGS) entry which is preliminary data.</text>
</comment>
<protein>
    <submittedName>
        <fullName evidence="1">Uncharacterized protein</fullName>
    </submittedName>
</protein>
<keyword evidence="2" id="KW-1185">Reference proteome</keyword>
<evidence type="ECO:0000313" key="2">
    <source>
        <dbReference type="Proteomes" id="UP000003374"/>
    </source>
</evidence>